<reference evidence="2 3" key="1">
    <citation type="submission" date="2016-11" db="EMBL/GenBank/DDBJ databases">
        <title>Whole genomes of Flavobacteriaceae.</title>
        <authorList>
            <person name="Stine C."/>
            <person name="Li C."/>
            <person name="Tadesse D."/>
        </authorList>
    </citation>
    <scope>NUCLEOTIDE SEQUENCE [LARGE SCALE GENOMIC DNA]</scope>
    <source>
        <strain evidence="2 3">CCUG 59446</strain>
    </source>
</reference>
<evidence type="ECO:0000256" key="1">
    <source>
        <dbReference type="SAM" id="Phobius"/>
    </source>
</evidence>
<name>A0A226HY90_9FLAO</name>
<dbReference type="AlphaFoldDB" id="A0A226HY90"/>
<keyword evidence="1" id="KW-1133">Transmembrane helix</keyword>
<keyword evidence="3" id="KW-1185">Reference proteome</keyword>
<feature type="transmembrane region" description="Helical" evidence="1">
    <location>
        <begin position="12"/>
        <end position="32"/>
    </location>
</feature>
<proteinExistence type="predicted"/>
<sequence length="89" mass="10341">MIALHGGFSEEMLYGLGGGFIVAVLFLIIIHFRIYQSAYYNEEYVYFSSFKKIALYLGFITINLIVAYFLFFVFMLLIGGISSYFIRKF</sequence>
<dbReference type="Proteomes" id="UP000198336">
    <property type="component" value="Unassembled WGS sequence"/>
</dbReference>
<gene>
    <name evidence="2" type="ORF">B0A75_11605</name>
</gene>
<accession>A0A226HY90</accession>
<comment type="caution">
    <text evidence="2">The sequence shown here is derived from an EMBL/GenBank/DDBJ whole genome shotgun (WGS) entry which is preliminary data.</text>
</comment>
<organism evidence="2 3">
    <name type="scientific">Flavobacterium oncorhynchi</name>
    <dbReference type="NCBI Taxonomy" id="728056"/>
    <lineage>
        <taxon>Bacteria</taxon>
        <taxon>Pseudomonadati</taxon>
        <taxon>Bacteroidota</taxon>
        <taxon>Flavobacteriia</taxon>
        <taxon>Flavobacteriales</taxon>
        <taxon>Flavobacteriaceae</taxon>
        <taxon>Flavobacterium</taxon>
    </lineage>
</organism>
<keyword evidence="1" id="KW-0812">Transmembrane</keyword>
<protein>
    <submittedName>
        <fullName evidence="2">Uncharacterized protein</fullName>
    </submittedName>
</protein>
<dbReference type="EMBL" id="MUHA01000015">
    <property type="protein sequence ID" value="OXA99287.1"/>
    <property type="molecule type" value="Genomic_DNA"/>
</dbReference>
<evidence type="ECO:0000313" key="2">
    <source>
        <dbReference type="EMBL" id="OXA99287.1"/>
    </source>
</evidence>
<feature type="transmembrane region" description="Helical" evidence="1">
    <location>
        <begin position="53"/>
        <end position="86"/>
    </location>
</feature>
<keyword evidence="1" id="KW-0472">Membrane</keyword>
<evidence type="ECO:0000313" key="3">
    <source>
        <dbReference type="Proteomes" id="UP000198336"/>
    </source>
</evidence>